<gene>
    <name evidence="2" type="ORF">SAMN05443574_104280</name>
</gene>
<dbReference type="GO" id="GO:0004806">
    <property type="term" value="F:triacylglycerol lipase activity"/>
    <property type="evidence" value="ECO:0007669"/>
    <property type="project" value="TreeGrafter"/>
</dbReference>
<dbReference type="PANTHER" id="PTHR43433:SF5">
    <property type="entry name" value="AB HYDROLASE-1 DOMAIN-CONTAINING PROTEIN"/>
    <property type="match status" value="1"/>
</dbReference>
<dbReference type="PANTHER" id="PTHR43433">
    <property type="entry name" value="HYDROLASE, ALPHA/BETA FOLD FAMILY PROTEIN"/>
    <property type="match status" value="1"/>
</dbReference>
<dbReference type="Proteomes" id="UP000182573">
    <property type="component" value="Unassembled WGS sequence"/>
</dbReference>
<dbReference type="Pfam" id="PF00561">
    <property type="entry name" value="Abhydrolase_1"/>
    <property type="match status" value="1"/>
</dbReference>
<reference evidence="2 3" key="1">
    <citation type="submission" date="2016-10" db="EMBL/GenBank/DDBJ databases">
        <authorList>
            <person name="de Groot N.N."/>
        </authorList>
    </citation>
    <scope>NUCLEOTIDE SEQUENCE [LARGE SCALE GENOMIC DNA]</scope>
    <source>
        <strain evidence="2 3">DSM 3756</strain>
    </source>
</reference>
<dbReference type="STRING" id="28442.SAMN05443574_104280"/>
<dbReference type="InterPro" id="IPR000073">
    <property type="entry name" value="AB_hydrolase_1"/>
</dbReference>
<evidence type="ECO:0000259" key="1">
    <source>
        <dbReference type="Pfam" id="PF00561"/>
    </source>
</evidence>
<organism evidence="2 3">
    <name type="scientific">Haloarcula vallismortis</name>
    <name type="common">Halobacterium vallismortis</name>
    <dbReference type="NCBI Taxonomy" id="28442"/>
    <lineage>
        <taxon>Archaea</taxon>
        <taxon>Methanobacteriati</taxon>
        <taxon>Methanobacteriota</taxon>
        <taxon>Stenosarchaea group</taxon>
        <taxon>Halobacteria</taxon>
        <taxon>Halobacteriales</taxon>
        <taxon>Haloarculaceae</taxon>
        <taxon>Haloarcula</taxon>
    </lineage>
</organism>
<evidence type="ECO:0000313" key="3">
    <source>
        <dbReference type="Proteomes" id="UP000182573"/>
    </source>
</evidence>
<name>A0A1H2UL91_HALVA</name>
<dbReference type="AlphaFoldDB" id="A0A1H2UL91"/>
<protein>
    <submittedName>
        <fullName evidence="2">Pimeloyl-ACP methyl ester carboxylesterase</fullName>
    </submittedName>
</protein>
<proteinExistence type="predicted"/>
<evidence type="ECO:0000313" key="2">
    <source>
        <dbReference type="EMBL" id="SDW56895.1"/>
    </source>
</evidence>
<accession>A0A1H2UL91</accession>
<feature type="domain" description="AB hydrolase-1" evidence="1">
    <location>
        <begin position="23"/>
        <end position="252"/>
    </location>
</feature>
<sequence length="267" mass="29842">MQHVTNDGVDIAYERDGPPDAETVVFVEGIGYGRWMWLWQQEALVEEYQTIVWDNRGTGDSDAPDGPYTMSQMASDLEAVLDDAGVEQAHVVGASMGGMIAQQYALEYDRAQSLTLICTSPGGPDAKPVPEATQQRMFAVSDDLDERELRRYKMQPALSERFMETHEDLIERIIDWRIDSDASDQALEWQGAAVQAFDASDRLDEITEPCLVIHGTADEVVPYENGKLLASGLPNADFVTVHGGPHLLFIEEYERVNTQIREFIDDV</sequence>
<dbReference type="SUPFAM" id="SSF53474">
    <property type="entry name" value="alpha/beta-Hydrolases"/>
    <property type="match status" value="1"/>
</dbReference>
<dbReference type="RefSeq" id="WP_004516912.1">
    <property type="nucleotide sequence ID" value="NZ_FNOF01000004.1"/>
</dbReference>
<dbReference type="EMBL" id="FNOF01000004">
    <property type="protein sequence ID" value="SDW56895.1"/>
    <property type="molecule type" value="Genomic_DNA"/>
</dbReference>
<dbReference type="PRINTS" id="PR00111">
    <property type="entry name" value="ABHYDROLASE"/>
</dbReference>
<dbReference type="InterPro" id="IPR029058">
    <property type="entry name" value="AB_hydrolase_fold"/>
</dbReference>
<dbReference type="GO" id="GO:0046503">
    <property type="term" value="P:glycerolipid catabolic process"/>
    <property type="evidence" value="ECO:0007669"/>
    <property type="project" value="TreeGrafter"/>
</dbReference>
<dbReference type="Gene3D" id="3.40.50.1820">
    <property type="entry name" value="alpha/beta hydrolase"/>
    <property type="match status" value="1"/>
</dbReference>
<dbReference type="InterPro" id="IPR050471">
    <property type="entry name" value="AB_hydrolase"/>
</dbReference>